<dbReference type="InterPro" id="IPR027256">
    <property type="entry name" value="P-typ_ATPase_IB"/>
</dbReference>
<dbReference type="InterPro" id="IPR023299">
    <property type="entry name" value="ATPase_P-typ_cyto_dom_N"/>
</dbReference>
<feature type="domain" description="HMA" evidence="19">
    <location>
        <begin position="7"/>
        <end position="73"/>
    </location>
</feature>
<dbReference type="PANTHER" id="PTHR43520">
    <property type="entry name" value="ATP7, ISOFORM B"/>
    <property type="match status" value="1"/>
</dbReference>
<evidence type="ECO:0000256" key="6">
    <source>
        <dbReference type="ARBA" id="ARBA00022737"/>
    </source>
</evidence>
<dbReference type="SFLD" id="SFLDF00027">
    <property type="entry name" value="p-type_atpase"/>
    <property type="match status" value="1"/>
</dbReference>
<dbReference type="CDD" id="cd00371">
    <property type="entry name" value="HMA"/>
    <property type="match status" value="2"/>
</dbReference>
<evidence type="ECO:0000256" key="14">
    <source>
        <dbReference type="ARBA" id="ARBA00023065"/>
    </source>
</evidence>
<dbReference type="InterPro" id="IPR023298">
    <property type="entry name" value="ATPase_P-typ_TM_dom_sf"/>
</dbReference>
<dbReference type="Gene3D" id="3.30.70.100">
    <property type="match status" value="2"/>
</dbReference>
<dbReference type="InterPro" id="IPR044492">
    <property type="entry name" value="P_typ_ATPase_HD_dom"/>
</dbReference>
<dbReference type="InterPro" id="IPR006121">
    <property type="entry name" value="HMA_dom"/>
</dbReference>
<dbReference type="EMBL" id="DXBX01000089">
    <property type="protein sequence ID" value="HIZ33997.1"/>
    <property type="molecule type" value="Genomic_DNA"/>
</dbReference>
<dbReference type="Pfam" id="PF00122">
    <property type="entry name" value="E1-E2_ATPase"/>
    <property type="match status" value="1"/>
</dbReference>
<dbReference type="FunFam" id="2.70.150.10:FF:000002">
    <property type="entry name" value="Copper-transporting ATPase 1, putative"/>
    <property type="match status" value="1"/>
</dbReference>
<organism evidence="20 21">
    <name type="scientific">Candidatus Bacteroides merdigallinarum</name>
    <dbReference type="NCBI Taxonomy" id="2838473"/>
    <lineage>
        <taxon>Bacteria</taxon>
        <taxon>Pseudomonadati</taxon>
        <taxon>Bacteroidota</taxon>
        <taxon>Bacteroidia</taxon>
        <taxon>Bacteroidales</taxon>
        <taxon>Bacteroidaceae</taxon>
        <taxon>Bacteroides</taxon>
    </lineage>
</organism>
<dbReference type="PRINTS" id="PR00119">
    <property type="entry name" value="CATATPASE"/>
</dbReference>
<evidence type="ECO:0000256" key="18">
    <source>
        <dbReference type="RuleBase" id="RU362081"/>
    </source>
</evidence>
<protein>
    <recommendedName>
        <fullName evidence="16">P-type Cu(2+) transporter</fullName>
        <ecNumber evidence="16">7.2.2.9</ecNumber>
    </recommendedName>
</protein>
<dbReference type="Pfam" id="PF00702">
    <property type="entry name" value="Hydrolase"/>
    <property type="match status" value="1"/>
</dbReference>
<keyword evidence="3" id="KW-0813">Transport</keyword>
<keyword evidence="18" id="KW-1003">Cell membrane</keyword>
<keyword evidence="7 18" id="KW-0547">Nucleotide-binding</keyword>
<keyword evidence="12 18" id="KW-1133">Transmembrane helix</keyword>
<dbReference type="GO" id="GO:0005524">
    <property type="term" value="F:ATP binding"/>
    <property type="evidence" value="ECO:0007669"/>
    <property type="project" value="UniProtKB-UniRule"/>
</dbReference>
<evidence type="ECO:0000256" key="12">
    <source>
        <dbReference type="ARBA" id="ARBA00022989"/>
    </source>
</evidence>
<comment type="caution">
    <text evidence="20">The sequence shown here is derived from an EMBL/GenBank/DDBJ whole genome shotgun (WGS) entry which is preliminary data.</text>
</comment>
<gene>
    <name evidence="20" type="ORF">H9814_10780</name>
</gene>
<dbReference type="PANTHER" id="PTHR43520:SF8">
    <property type="entry name" value="P-TYPE CU(+) TRANSPORTER"/>
    <property type="match status" value="1"/>
</dbReference>
<keyword evidence="9 18" id="KW-0067">ATP-binding</keyword>
<dbReference type="Pfam" id="PF00403">
    <property type="entry name" value="HMA"/>
    <property type="match status" value="2"/>
</dbReference>
<dbReference type="InterPro" id="IPR017969">
    <property type="entry name" value="Heavy-metal-associated_CS"/>
</dbReference>
<evidence type="ECO:0000256" key="2">
    <source>
        <dbReference type="ARBA" id="ARBA00006024"/>
    </source>
</evidence>
<evidence type="ECO:0000256" key="13">
    <source>
        <dbReference type="ARBA" id="ARBA00023008"/>
    </source>
</evidence>
<reference evidence="20" key="2">
    <citation type="submission" date="2021-04" db="EMBL/GenBank/DDBJ databases">
        <authorList>
            <person name="Gilroy R."/>
        </authorList>
    </citation>
    <scope>NUCLEOTIDE SEQUENCE</scope>
    <source>
        <strain evidence="20">ChiHjej9B8-1298</strain>
    </source>
</reference>
<dbReference type="EC" id="7.2.2.9" evidence="16"/>
<evidence type="ECO:0000256" key="7">
    <source>
        <dbReference type="ARBA" id="ARBA00022741"/>
    </source>
</evidence>
<comment type="similarity">
    <text evidence="2 18">Belongs to the cation transport ATPase (P-type) (TC 3.A.3) family. Type IB subfamily.</text>
</comment>
<dbReference type="GO" id="GO:0012505">
    <property type="term" value="C:endomembrane system"/>
    <property type="evidence" value="ECO:0007669"/>
    <property type="project" value="UniProtKB-SubCell"/>
</dbReference>
<keyword evidence="11" id="KW-1278">Translocase</keyword>
<dbReference type="SUPFAM" id="SSF81665">
    <property type="entry name" value="Calcium ATPase, transmembrane domain M"/>
    <property type="match status" value="1"/>
</dbReference>
<dbReference type="PROSITE" id="PS50846">
    <property type="entry name" value="HMA_2"/>
    <property type="match status" value="2"/>
</dbReference>
<keyword evidence="5 18" id="KW-0479">Metal-binding</keyword>
<dbReference type="NCBIfam" id="TIGR00003">
    <property type="entry name" value="copper ion binding protein"/>
    <property type="match status" value="2"/>
</dbReference>
<feature type="transmembrane region" description="Helical" evidence="18">
    <location>
        <begin position="371"/>
        <end position="394"/>
    </location>
</feature>
<dbReference type="NCBIfam" id="TIGR01511">
    <property type="entry name" value="ATPase-IB1_Cu"/>
    <property type="match status" value="1"/>
</dbReference>
<dbReference type="CDD" id="cd02094">
    <property type="entry name" value="P-type_ATPase_Cu-like"/>
    <property type="match status" value="1"/>
</dbReference>
<keyword evidence="15 18" id="KW-0472">Membrane</keyword>
<dbReference type="InterPro" id="IPR036412">
    <property type="entry name" value="HAD-like_sf"/>
</dbReference>
<keyword evidence="13" id="KW-0186">Copper</keyword>
<evidence type="ECO:0000256" key="9">
    <source>
        <dbReference type="ARBA" id="ARBA00022840"/>
    </source>
</evidence>
<dbReference type="PROSITE" id="PS00154">
    <property type="entry name" value="ATPASE_E1_E2"/>
    <property type="match status" value="1"/>
</dbReference>
<evidence type="ECO:0000256" key="10">
    <source>
        <dbReference type="ARBA" id="ARBA00022842"/>
    </source>
</evidence>
<keyword evidence="14" id="KW-0406">Ion transport</keyword>
<evidence type="ECO:0000256" key="1">
    <source>
        <dbReference type="ARBA" id="ARBA00004127"/>
    </source>
</evidence>
<evidence type="ECO:0000259" key="19">
    <source>
        <dbReference type="PROSITE" id="PS50846"/>
    </source>
</evidence>
<dbReference type="SFLD" id="SFLDG00002">
    <property type="entry name" value="C1.7:_P-type_atpase_like"/>
    <property type="match status" value="1"/>
</dbReference>
<dbReference type="InterPro" id="IPR008250">
    <property type="entry name" value="ATPase_P-typ_transduc_dom_A_sf"/>
</dbReference>
<comment type="subcellular location">
    <subcellularLocation>
        <location evidence="18">Cell membrane</location>
    </subcellularLocation>
    <subcellularLocation>
        <location evidence="1">Endomembrane system</location>
        <topology evidence="1">Multi-pass membrane protein</topology>
    </subcellularLocation>
</comment>
<dbReference type="SUPFAM" id="SSF56784">
    <property type="entry name" value="HAD-like"/>
    <property type="match status" value="1"/>
</dbReference>
<dbReference type="AlphaFoldDB" id="A0A9D2J2M3"/>
<keyword evidence="10" id="KW-0460">Magnesium</keyword>
<feature type="transmembrane region" description="Helical" evidence="18">
    <location>
        <begin position="154"/>
        <end position="177"/>
    </location>
</feature>
<comment type="catalytic activity">
    <reaction evidence="17">
        <text>Cu(2+)(in) + ATP + H2O = Cu(2+)(out) + ADP + phosphate + H(+)</text>
        <dbReference type="Rhea" id="RHEA:10376"/>
        <dbReference type="ChEBI" id="CHEBI:15377"/>
        <dbReference type="ChEBI" id="CHEBI:15378"/>
        <dbReference type="ChEBI" id="CHEBI:29036"/>
        <dbReference type="ChEBI" id="CHEBI:30616"/>
        <dbReference type="ChEBI" id="CHEBI:43474"/>
        <dbReference type="ChEBI" id="CHEBI:456216"/>
        <dbReference type="EC" id="7.2.2.9"/>
    </reaction>
</comment>
<sequence>MEKTTNRQEAFPILGMSCAACAARVDKTLNKQPGVCRASVNYAAATALVEYDPAQTSPESLQHAVQEAGYDLLITHDEHTADEVEEAHRQKYQSLKQRTTWTILLAIPIAVIGMGFMEQSWAGWITWALSTPVVFGLGRSFFGNAWKQLKHGSANMDTLVAGSTGVAYLFSMFNLFFPDFWLSRGITPHVYFESSSVIIAFILLGRLLEERAKGNTSQAIKKLMGLQPKTVTRLSASGNEEEVRIEQIRPDDILVVKPGERIAVDGVVTEGSSYVDESMLSGEPVPVAKRPDTKVYAGTINQKGSFRFRAEKVGTDTLLAKIIHLVQDAQGSKAPIQKLVDKVAAVFVPTIMGIALLSFILWILLAPTEGFSHGLLALVTVLIIACPCALGLATPTAIMVGIGKGAERGILIKDAESLETAKMVNAVVLDKTGTVTEGHPTVQHILWTDERANTSASILLALEKQSEHPLAEAILLNEELRMNNEELRVDGFESLTGQGVKGYYNNMCYYAGNRHLVEGKHIAPALQEAATAWEAEAQTVVWFANETEALAVIAIADRIKPSSVEAIRTLQAEGVEIHLLTGDNEATAGAIARQAGIAKYRAGVLPQDKAAYINQLQQAGKVVAMVGDGINDSAALAQANLSIAMGSGSDIAMDVAKMTLISSDLRKIPEALRLSRLTVRTIRQNLFWAFIYNTISVPVAAGVLYPVCGFLLNPMIGGAAMAFSSVSVVTNSLRLRRKRLSDTNEELIDNSIKTDSPIKIEMKTMEKQFKVSGMMCNHCRMHVEKALNKLEGVSATVTLDPPVATVQFSGKEYTLEELQQQVTEEAGEYGLSE</sequence>
<evidence type="ECO:0000313" key="21">
    <source>
        <dbReference type="Proteomes" id="UP000824028"/>
    </source>
</evidence>
<evidence type="ECO:0000256" key="4">
    <source>
        <dbReference type="ARBA" id="ARBA00022692"/>
    </source>
</evidence>
<keyword evidence="4 18" id="KW-0812">Transmembrane</keyword>
<dbReference type="Gene3D" id="2.70.150.10">
    <property type="entry name" value="Calcium-transporting ATPase, cytoplasmic transduction domain A"/>
    <property type="match status" value="1"/>
</dbReference>
<feature type="transmembrane region" description="Helical" evidence="18">
    <location>
        <begin position="123"/>
        <end position="142"/>
    </location>
</feature>
<name>A0A9D2J2M3_9BACE</name>
<dbReference type="GO" id="GO:0043682">
    <property type="term" value="F:P-type divalent copper transporter activity"/>
    <property type="evidence" value="ECO:0007669"/>
    <property type="project" value="UniProtKB-EC"/>
</dbReference>
<evidence type="ECO:0000256" key="16">
    <source>
        <dbReference type="ARBA" id="ARBA00038904"/>
    </source>
</evidence>
<evidence type="ECO:0000256" key="5">
    <source>
        <dbReference type="ARBA" id="ARBA00022723"/>
    </source>
</evidence>
<feature type="transmembrane region" description="Helical" evidence="18">
    <location>
        <begin position="189"/>
        <end position="208"/>
    </location>
</feature>
<dbReference type="InterPro" id="IPR018303">
    <property type="entry name" value="ATPase_P-typ_P_site"/>
</dbReference>
<feature type="domain" description="HMA" evidence="19">
    <location>
        <begin position="765"/>
        <end position="830"/>
    </location>
</feature>
<dbReference type="PROSITE" id="PS01047">
    <property type="entry name" value="HMA_1"/>
    <property type="match status" value="2"/>
</dbReference>
<keyword evidence="6" id="KW-0677">Repeat</keyword>
<feature type="transmembrane region" description="Helical" evidence="18">
    <location>
        <begin position="99"/>
        <end position="117"/>
    </location>
</feature>
<dbReference type="Gene3D" id="3.40.50.1000">
    <property type="entry name" value="HAD superfamily/HAD-like"/>
    <property type="match status" value="1"/>
</dbReference>
<dbReference type="PRINTS" id="PR00943">
    <property type="entry name" value="CUATPASE"/>
</dbReference>
<feature type="transmembrane region" description="Helical" evidence="18">
    <location>
        <begin position="711"/>
        <end position="730"/>
    </location>
</feature>
<dbReference type="SUPFAM" id="SSF81653">
    <property type="entry name" value="Calcium ATPase, transduction domain A"/>
    <property type="match status" value="1"/>
</dbReference>
<dbReference type="InterPro" id="IPR036163">
    <property type="entry name" value="HMA_dom_sf"/>
</dbReference>
<evidence type="ECO:0000256" key="15">
    <source>
        <dbReference type="ARBA" id="ARBA00023136"/>
    </source>
</evidence>
<dbReference type="GO" id="GO:0005886">
    <property type="term" value="C:plasma membrane"/>
    <property type="evidence" value="ECO:0007669"/>
    <property type="project" value="UniProtKB-SubCell"/>
</dbReference>
<dbReference type="Gene3D" id="3.40.1110.10">
    <property type="entry name" value="Calcium-transporting ATPase, cytoplasmic domain N"/>
    <property type="match status" value="1"/>
</dbReference>
<keyword evidence="8" id="KW-0187">Copper transport</keyword>
<evidence type="ECO:0000256" key="17">
    <source>
        <dbReference type="ARBA" id="ARBA00047424"/>
    </source>
</evidence>
<accession>A0A9D2J2M3</accession>
<evidence type="ECO:0000256" key="11">
    <source>
        <dbReference type="ARBA" id="ARBA00022967"/>
    </source>
</evidence>
<dbReference type="SFLD" id="SFLDS00003">
    <property type="entry name" value="Haloacid_Dehalogenase"/>
    <property type="match status" value="1"/>
</dbReference>
<dbReference type="InterPro" id="IPR001757">
    <property type="entry name" value="P_typ_ATPase"/>
</dbReference>
<dbReference type="Proteomes" id="UP000824028">
    <property type="component" value="Unassembled WGS sequence"/>
</dbReference>
<reference evidence="20" key="1">
    <citation type="journal article" date="2021" name="PeerJ">
        <title>Extensive microbial diversity within the chicken gut microbiome revealed by metagenomics and culture.</title>
        <authorList>
            <person name="Gilroy R."/>
            <person name="Ravi A."/>
            <person name="Getino M."/>
            <person name="Pursley I."/>
            <person name="Horton D.L."/>
            <person name="Alikhan N.F."/>
            <person name="Baker D."/>
            <person name="Gharbi K."/>
            <person name="Hall N."/>
            <person name="Watson M."/>
            <person name="Adriaenssens E.M."/>
            <person name="Foster-Nyarko E."/>
            <person name="Jarju S."/>
            <person name="Secka A."/>
            <person name="Antonio M."/>
            <person name="Oren A."/>
            <person name="Chaudhuri R.R."/>
            <person name="La Ragione R."/>
            <person name="Hildebrand F."/>
            <person name="Pallen M.J."/>
        </authorList>
    </citation>
    <scope>NUCLEOTIDE SEQUENCE</scope>
    <source>
        <strain evidence="20">ChiHjej9B8-1298</strain>
    </source>
</reference>
<proteinExistence type="inferred from homology"/>
<dbReference type="SUPFAM" id="SSF55008">
    <property type="entry name" value="HMA, heavy metal-associated domain"/>
    <property type="match status" value="2"/>
</dbReference>
<dbReference type="InterPro" id="IPR059000">
    <property type="entry name" value="ATPase_P-type_domA"/>
</dbReference>
<dbReference type="GO" id="GO:0055070">
    <property type="term" value="P:copper ion homeostasis"/>
    <property type="evidence" value="ECO:0007669"/>
    <property type="project" value="TreeGrafter"/>
</dbReference>
<dbReference type="NCBIfam" id="TIGR01525">
    <property type="entry name" value="ATPase-IB_hvy"/>
    <property type="match status" value="1"/>
</dbReference>
<dbReference type="InterPro" id="IPR023214">
    <property type="entry name" value="HAD_sf"/>
</dbReference>
<feature type="transmembrane region" description="Helical" evidence="18">
    <location>
        <begin position="343"/>
        <end position="365"/>
    </location>
</feature>
<dbReference type="GO" id="GO:0005507">
    <property type="term" value="F:copper ion binding"/>
    <property type="evidence" value="ECO:0007669"/>
    <property type="project" value="InterPro"/>
</dbReference>
<dbReference type="InterPro" id="IPR006122">
    <property type="entry name" value="HMA_Cu_ion-bd"/>
</dbReference>
<dbReference type="FunFam" id="3.30.70.100:FF:000005">
    <property type="entry name" value="Copper-exporting P-type ATPase A"/>
    <property type="match status" value="1"/>
</dbReference>
<feature type="transmembrane region" description="Helical" evidence="18">
    <location>
        <begin position="686"/>
        <end position="705"/>
    </location>
</feature>
<dbReference type="GO" id="GO:0016887">
    <property type="term" value="F:ATP hydrolysis activity"/>
    <property type="evidence" value="ECO:0007669"/>
    <property type="project" value="InterPro"/>
</dbReference>
<evidence type="ECO:0000256" key="3">
    <source>
        <dbReference type="ARBA" id="ARBA00022448"/>
    </source>
</evidence>
<evidence type="ECO:0000256" key="8">
    <source>
        <dbReference type="ARBA" id="ARBA00022796"/>
    </source>
</evidence>
<dbReference type="NCBIfam" id="TIGR01494">
    <property type="entry name" value="ATPase_P-type"/>
    <property type="match status" value="1"/>
</dbReference>
<evidence type="ECO:0000313" key="20">
    <source>
        <dbReference type="EMBL" id="HIZ33997.1"/>
    </source>
</evidence>